<accession>A0A9X6Z4S8</accession>
<reference evidence="1 2" key="1">
    <citation type="submission" date="2017-09" db="EMBL/GenBank/DDBJ databases">
        <title>Large-scale bioinformatics analysis of Bacillus genomes uncovers conserved roles of natural products in bacterial physiology.</title>
        <authorList>
            <consortium name="Agbiome Team Llc"/>
            <person name="Bleich R.M."/>
            <person name="Kirk G.J."/>
            <person name="Santa Maria K.C."/>
            <person name="Allen S.E."/>
            <person name="Farag S."/>
            <person name="Shank E.A."/>
            <person name="Bowers A."/>
        </authorList>
    </citation>
    <scope>NUCLEOTIDE SEQUENCE [LARGE SCALE GENOMIC DNA]</scope>
    <source>
        <strain evidence="1 2">AFS015413</strain>
    </source>
</reference>
<sequence length="133" mass="16071">MIGGMYVSDYFQRNMIEIVKNEEIYEYRIKGNVPLATYPMIMHVIESWLLDYRFKDRKEAEKELRPFIMCLKQYSLNTNEIKRYCMYNGMPWAEDEVENKNTLLEIGIEYIKEIGLWILPNRVSKEEMYLLCS</sequence>
<dbReference type="Proteomes" id="UP000220397">
    <property type="component" value="Unassembled WGS sequence"/>
</dbReference>
<dbReference type="EMBL" id="NTUS01000026">
    <property type="protein sequence ID" value="PFB07870.1"/>
    <property type="molecule type" value="Genomic_DNA"/>
</dbReference>
<dbReference type="AlphaFoldDB" id="A0A9X6Z4S8"/>
<evidence type="ECO:0000313" key="2">
    <source>
        <dbReference type="Proteomes" id="UP000220397"/>
    </source>
</evidence>
<comment type="caution">
    <text evidence="1">The sequence shown here is derived from an EMBL/GenBank/DDBJ whole genome shotgun (WGS) entry which is preliminary data.</text>
</comment>
<organism evidence="1 2">
    <name type="scientific">Bacillus thuringiensis</name>
    <dbReference type="NCBI Taxonomy" id="1428"/>
    <lineage>
        <taxon>Bacteria</taxon>
        <taxon>Bacillati</taxon>
        <taxon>Bacillota</taxon>
        <taxon>Bacilli</taxon>
        <taxon>Bacillales</taxon>
        <taxon>Bacillaceae</taxon>
        <taxon>Bacillus</taxon>
        <taxon>Bacillus cereus group</taxon>
    </lineage>
</organism>
<name>A0A9X6Z4S8_BACTU</name>
<proteinExistence type="predicted"/>
<evidence type="ECO:0000313" key="1">
    <source>
        <dbReference type="EMBL" id="PFB07870.1"/>
    </source>
</evidence>
<gene>
    <name evidence="1" type="ORF">CN398_09030</name>
</gene>
<protein>
    <submittedName>
        <fullName evidence="1">Uncharacterized protein</fullName>
    </submittedName>
</protein>